<gene>
    <name evidence="11" type="primary">rpoE</name>
    <name evidence="11" type="ORF">Atai01_40300</name>
</gene>
<dbReference type="AlphaFoldDB" id="A0A9W6R285"/>
<dbReference type="Pfam" id="PF08281">
    <property type="entry name" value="Sigma70_r4_2"/>
    <property type="match status" value="1"/>
</dbReference>
<dbReference type="InterPro" id="IPR014284">
    <property type="entry name" value="RNA_pol_sigma-70_dom"/>
</dbReference>
<keyword evidence="3 7" id="KW-0805">Transcription regulation</keyword>
<protein>
    <recommendedName>
        <fullName evidence="7">RNA polymerase sigma factor</fullName>
    </recommendedName>
</protein>
<dbReference type="InterPro" id="IPR013249">
    <property type="entry name" value="RNA_pol_sigma70_r4_t2"/>
</dbReference>
<comment type="similarity">
    <text evidence="1 7">Belongs to the sigma-70 factor family. ECF subfamily.</text>
</comment>
<dbReference type="InterPro" id="IPR037401">
    <property type="entry name" value="SnoaL-like"/>
</dbReference>
<dbReference type="NCBIfam" id="NF006089">
    <property type="entry name" value="PRK08241.1"/>
    <property type="match status" value="1"/>
</dbReference>
<evidence type="ECO:0000256" key="3">
    <source>
        <dbReference type="ARBA" id="ARBA00023015"/>
    </source>
</evidence>
<evidence type="ECO:0000256" key="7">
    <source>
        <dbReference type="RuleBase" id="RU000716"/>
    </source>
</evidence>
<dbReference type="PANTHER" id="PTHR43133:SF65">
    <property type="entry name" value="ECF RNA POLYMERASE SIGMA FACTOR SIGG"/>
    <property type="match status" value="1"/>
</dbReference>
<keyword evidence="12" id="KW-1185">Reference proteome</keyword>
<accession>A0A9W6R285</accession>
<keyword evidence="4 7" id="KW-0731">Sigma factor</keyword>
<dbReference type="PANTHER" id="PTHR43133">
    <property type="entry name" value="RNA POLYMERASE ECF-TYPE SIGMA FACTO"/>
    <property type="match status" value="1"/>
</dbReference>
<dbReference type="InterPro" id="IPR000838">
    <property type="entry name" value="RNA_pol_sigma70_ECF_CS"/>
</dbReference>
<dbReference type="Gene3D" id="1.10.10.10">
    <property type="entry name" value="Winged helix-like DNA-binding domain superfamily/Winged helix DNA-binding domain"/>
    <property type="match status" value="1"/>
</dbReference>
<evidence type="ECO:0000313" key="12">
    <source>
        <dbReference type="Proteomes" id="UP001165136"/>
    </source>
</evidence>
<dbReference type="PROSITE" id="PS01063">
    <property type="entry name" value="SIGMA70_ECF"/>
    <property type="match status" value="1"/>
</dbReference>
<dbReference type="SUPFAM" id="SSF88659">
    <property type="entry name" value="Sigma3 and sigma4 domains of RNA polymerase sigma factors"/>
    <property type="match status" value="1"/>
</dbReference>
<dbReference type="NCBIfam" id="TIGR02960">
    <property type="entry name" value="SigX5"/>
    <property type="match status" value="1"/>
</dbReference>
<dbReference type="EMBL" id="BSTI01000008">
    <property type="protein sequence ID" value="GLY67411.1"/>
    <property type="molecule type" value="Genomic_DNA"/>
</dbReference>
<evidence type="ECO:0000256" key="6">
    <source>
        <dbReference type="ARBA" id="ARBA00023163"/>
    </source>
</evidence>
<dbReference type="InterPro" id="IPR013324">
    <property type="entry name" value="RNA_pol_sigma_r3/r4-like"/>
</dbReference>
<dbReference type="NCBIfam" id="TIGR02937">
    <property type="entry name" value="sigma70-ECF"/>
    <property type="match status" value="1"/>
</dbReference>
<feature type="domain" description="RNA polymerase sigma-70 region 2" evidence="8">
    <location>
        <begin position="38"/>
        <end position="105"/>
    </location>
</feature>
<evidence type="ECO:0000259" key="10">
    <source>
        <dbReference type="Pfam" id="PF12680"/>
    </source>
</evidence>
<keyword evidence="5 7" id="KW-0238">DNA-binding</keyword>
<dbReference type="InterPro" id="IPR039425">
    <property type="entry name" value="RNA_pol_sigma-70-like"/>
</dbReference>
<dbReference type="SUPFAM" id="SSF54427">
    <property type="entry name" value="NTF2-like"/>
    <property type="match status" value="1"/>
</dbReference>
<evidence type="ECO:0000259" key="9">
    <source>
        <dbReference type="Pfam" id="PF08281"/>
    </source>
</evidence>
<dbReference type="InterPro" id="IPR014305">
    <property type="entry name" value="RNA_pol_sigma-G_actinobac"/>
</dbReference>
<evidence type="ECO:0000313" key="11">
    <source>
        <dbReference type="EMBL" id="GLY67411.1"/>
    </source>
</evidence>
<dbReference type="InterPro" id="IPR036388">
    <property type="entry name" value="WH-like_DNA-bd_sf"/>
</dbReference>
<comment type="caution">
    <text evidence="11">The sequence shown here is derived from an EMBL/GenBank/DDBJ whole genome shotgun (WGS) entry which is preliminary data.</text>
</comment>
<dbReference type="GO" id="GO:0003677">
    <property type="term" value="F:DNA binding"/>
    <property type="evidence" value="ECO:0007669"/>
    <property type="project" value="UniProtKB-KW"/>
</dbReference>
<dbReference type="GO" id="GO:0006352">
    <property type="term" value="P:DNA-templated transcription initiation"/>
    <property type="evidence" value="ECO:0007669"/>
    <property type="project" value="InterPro"/>
</dbReference>
<evidence type="ECO:0000256" key="5">
    <source>
        <dbReference type="ARBA" id="ARBA00023125"/>
    </source>
</evidence>
<proteinExistence type="inferred from homology"/>
<dbReference type="InterPro" id="IPR007627">
    <property type="entry name" value="RNA_pol_sigma70_r2"/>
</dbReference>
<dbReference type="Gene3D" id="3.10.450.50">
    <property type="match status" value="1"/>
</dbReference>
<keyword evidence="6 7" id="KW-0804">Transcription</keyword>
<evidence type="ECO:0000256" key="2">
    <source>
        <dbReference type="ARBA" id="ARBA00011344"/>
    </source>
</evidence>
<evidence type="ECO:0000256" key="1">
    <source>
        <dbReference type="ARBA" id="ARBA00010641"/>
    </source>
</evidence>
<dbReference type="Pfam" id="PF04542">
    <property type="entry name" value="Sigma70_r2"/>
    <property type="match status" value="1"/>
</dbReference>
<dbReference type="SUPFAM" id="SSF88946">
    <property type="entry name" value="Sigma2 domain of RNA polymerase sigma factors"/>
    <property type="match status" value="1"/>
</dbReference>
<reference evidence="11" key="1">
    <citation type="submission" date="2023-03" db="EMBL/GenBank/DDBJ databases">
        <title>Amycolatopsis taiwanensis NBRC 103393.</title>
        <authorList>
            <person name="Ichikawa N."/>
            <person name="Sato H."/>
            <person name="Tonouchi N."/>
        </authorList>
    </citation>
    <scope>NUCLEOTIDE SEQUENCE</scope>
    <source>
        <strain evidence="11">NBRC 103393</strain>
    </source>
</reference>
<name>A0A9W6R285_9PSEU</name>
<dbReference type="Proteomes" id="UP001165136">
    <property type="component" value="Unassembled WGS sequence"/>
</dbReference>
<sequence length="349" mass="38549">MFQQDRALVEVSVGRAAVVEGEGVAAAHAGDEAAFAGLAERYRWELRVHCYRMLGSFDEAEDLVQETLLRAWRYRGSFHGSSTFRAWLYRIATNVCLDFLDRRSRQPAPGEAGGPAEVGWLQPFPDRLLEPVADRDAEPETVVVARETIELAFLVAIQHLPPRQRAVLILRDVLGWSAAETGELLEMSVAAVKSALQRARPVLRAHLPQRPAGQAPAPVAPTGQERELLRRFMAAHERADIAAFAELLSEDVRLSMPPLPYSFAGRAEVAAFAEHTLGPGSPLHEGQWRGVPVWANRQPAMAGYLRQPGERSYRAQVLNVLRVEDGRIAEITAFQPEVFDAFGLPATLP</sequence>
<dbReference type="GO" id="GO:0006950">
    <property type="term" value="P:response to stress"/>
    <property type="evidence" value="ECO:0007669"/>
    <property type="project" value="UniProtKB-ARBA"/>
</dbReference>
<dbReference type="Gene3D" id="1.10.1740.10">
    <property type="match status" value="1"/>
</dbReference>
<feature type="domain" description="SnoaL-like" evidence="10">
    <location>
        <begin position="229"/>
        <end position="331"/>
    </location>
</feature>
<dbReference type="Pfam" id="PF12680">
    <property type="entry name" value="SnoaL_2"/>
    <property type="match status" value="1"/>
</dbReference>
<feature type="domain" description="RNA polymerase sigma factor 70 region 4 type 2" evidence="9">
    <location>
        <begin position="152"/>
        <end position="200"/>
    </location>
</feature>
<evidence type="ECO:0000259" key="8">
    <source>
        <dbReference type="Pfam" id="PF04542"/>
    </source>
</evidence>
<evidence type="ECO:0000256" key="4">
    <source>
        <dbReference type="ARBA" id="ARBA00023082"/>
    </source>
</evidence>
<dbReference type="InterPro" id="IPR032710">
    <property type="entry name" value="NTF2-like_dom_sf"/>
</dbReference>
<dbReference type="InterPro" id="IPR013325">
    <property type="entry name" value="RNA_pol_sigma_r2"/>
</dbReference>
<organism evidence="11 12">
    <name type="scientific">Amycolatopsis taiwanensis</name>
    <dbReference type="NCBI Taxonomy" id="342230"/>
    <lineage>
        <taxon>Bacteria</taxon>
        <taxon>Bacillati</taxon>
        <taxon>Actinomycetota</taxon>
        <taxon>Actinomycetes</taxon>
        <taxon>Pseudonocardiales</taxon>
        <taxon>Pseudonocardiaceae</taxon>
        <taxon>Amycolatopsis</taxon>
    </lineage>
</organism>
<dbReference type="CDD" id="cd06171">
    <property type="entry name" value="Sigma70_r4"/>
    <property type="match status" value="1"/>
</dbReference>
<dbReference type="GO" id="GO:0016987">
    <property type="term" value="F:sigma factor activity"/>
    <property type="evidence" value="ECO:0007669"/>
    <property type="project" value="UniProtKB-KW"/>
</dbReference>
<comment type="subunit">
    <text evidence="2">Interacts transiently with the RNA polymerase catalytic core formed by RpoA, RpoB, RpoC and RpoZ (2 alpha, 1 beta, 1 beta' and 1 omega subunit) to form the RNA polymerase holoenzyme that can initiate transcription.</text>
</comment>